<proteinExistence type="predicted"/>
<name>A0A3B0URL1_9ZZZZ</name>
<organism evidence="1">
    <name type="scientific">hydrothermal vent metagenome</name>
    <dbReference type="NCBI Taxonomy" id="652676"/>
    <lineage>
        <taxon>unclassified sequences</taxon>
        <taxon>metagenomes</taxon>
        <taxon>ecological metagenomes</taxon>
    </lineage>
</organism>
<reference evidence="1" key="1">
    <citation type="submission" date="2018-06" db="EMBL/GenBank/DDBJ databases">
        <authorList>
            <person name="Zhirakovskaya E."/>
        </authorList>
    </citation>
    <scope>NUCLEOTIDE SEQUENCE</scope>
</reference>
<dbReference type="AlphaFoldDB" id="A0A3B0URL1"/>
<gene>
    <name evidence="1" type="ORF">MNBD_CHLOROFLEXI01-1995</name>
</gene>
<protein>
    <submittedName>
        <fullName evidence="1">Uncharacterized protein</fullName>
    </submittedName>
</protein>
<dbReference type="EMBL" id="UOEU01000107">
    <property type="protein sequence ID" value="VAW30893.1"/>
    <property type="molecule type" value="Genomic_DNA"/>
</dbReference>
<evidence type="ECO:0000313" key="1">
    <source>
        <dbReference type="EMBL" id="VAW30893.1"/>
    </source>
</evidence>
<accession>A0A3B0URL1</accession>
<sequence length="72" mass="8256">MTVDVIRYLPEEKLVQKALEALMAALGPVEATRFLTLSREGRLESVARHHQWQATLDQEAFFNEVFKENAPD</sequence>